<keyword evidence="1" id="KW-0812">Transmembrane</keyword>
<feature type="transmembrane region" description="Helical" evidence="1">
    <location>
        <begin position="12"/>
        <end position="40"/>
    </location>
</feature>
<dbReference type="EMBL" id="BK032775">
    <property type="protein sequence ID" value="DAF59721.1"/>
    <property type="molecule type" value="Genomic_DNA"/>
</dbReference>
<keyword evidence="1" id="KW-1133">Transmembrane helix</keyword>
<sequence>MIATYGSVDIYTLAFAIFIKGLDYTIIQFGYSLVVVAALFF</sequence>
<protein>
    <submittedName>
        <fullName evidence="2">Uncharacterized protein</fullName>
    </submittedName>
</protein>
<proteinExistence type="predicted"/>
<organism evidence="2">
    <name type="scientific">Siphoviridae sp. ct0Wl9</name>
    <dbReference type="NCBI Taxonomy" id="2827763"/>
    <lineage>
        <taxon>Viruses</taxon>
        <taxon>Duplodnaviria</taxon>
        <taxon>Heunggongvirae</taxon>
        <taxon>Uroviricota</taxon>
        <taxon>Caudoviricetes</taxon>
    </lineage>
</organism>
<accession>A0A8S5T8Y7</accession>
<evidence type="ECO:0000256" key="1">
    <source>
        <dbReference type="SAM" id="Phobius"/>
    </source>
</evidence>
<name>A0A8S5T8Y7_9CAUD</name>
<reference evidence="2" key="1">
    <citation type="journal article" date="2021" name="Proc. Natl. Acad. Sci. U.S.A.">
        <title>A Catalog of Tens of Thousands of Viruses from Human Metagenomes Reveals Hidden Associations with Chronic Diseases.</title>
        <authorList>
            <person name="Tisza M.J."/>
            <person name="Buck C.B."/>
        </authorList>
    </citation>
    <scope>NUCLEOTIDE SEQUENCE</scope>
    <source>
        <strain evidence="2">Ct0Wl9</strain>
    </source>
</reference>
<keyword evidence="1" id="KW-0472">Membrane</keyword>
<evidence type="ECO:0000313" key="2">
    <source>
        <dbReference type="EMBL" id="DAF59721.1"/>
    </source>
</evidence>